<keyword evidence="2" id="KW-1185">Reference proteome</keyword>
<reference evidence="1" key="1">
    <citation type="submission" date="2019-06" db="EMBL/GenBank/DDBJ databases">
        <authorList>
            <consortium name="Wellcome Sanger Institute Data Sharing"/>
        </authorList>
    </citation>
    <scope>NUCLEOTIDE SEQUENCE [LARGE SCALE GENOMIC DNA]</scope>
</reference>
<sequence>MGDSLTGWFPIPSGVKQGNVLSPSLFSLFINNLAFEIKHLNLDEYLQTMLNVLQNWCCRWRLTINQAKTQIMHFRKKCFPRSTRVMSLGSFNVEYTSQYKYLGFTFDEFMNLEFGIKMLARVKAVGAKYKTHA</sequence>
<dbReference type="PANTHER" id="PTHR47027">
    <property type="entry name" value="REVERSE TRANSCRIPTASE DOMAIN-CONTAINING PROTEIN"/>
    <property type="match status" value="1"/>
</dbReference>
<name>A0A672YNE9_9TELE</name>
<dbReference type="Proteomes" id="UP000472271">
    <property type="component" value="Chromosome 7"/>
</dbReference>
<evidence type="ECO:0000313" key="1">
    <source>
        <dbReference type="Ensembl" id="ENSSORP00005006027.1"/>
    </source>
</evidence>
<accession>A0A672YNE9</accession>
<organism evidence="1 2">
    <name type="scientific">Sphaeramia orbicularis</name>
    <name type="common">orbiculate cardinalfish</name>
    <dbReference type="NCBI Taxonomy" id="375764"/>
    <lineage>
        <taxon>Eukaryota</taxon>
        <taxon>Metazoa</taxon>
        <taxon>Chordata</taxon>
        <taxon>Craniata</taxon>
        <taxon>Vertebrata</taxon>
        <taxon>Euteleostomi</taxon>
        <taxon>Actinopterygii</taxon>
        <taxon>Neopterygii</taxon>
        <taxon>Teleostei</taxon>
        <taxon>Neoteleostei</taxon>
        <taxon>Acanthomorphata</taxon>
        <taxon>Gobiaria</taxon>
        <taxon>Kurtiformes</taxon>
        <taxon>Apogonoidei</taxon>
        <taxon>Apogonidae</taxon>
        <taxon>Apogoninae</taxon>
        <taxon>Sphaeramia</taxon>
    </lineage>
</organism>
<proteinExistence type="predicted"/>
<dbReference type="InParanoid" id="A0A672YNE9"/>
<dbReference type="AlphaFoldDB" id="A0A672YNE9"/>
<dbReference type="InterPro" id="IPR043502">
    <property type="entry name" value="DNA/RNA_pol_sf"/>
</dbReference>
<reference evidence="1" key="2">
    <citation type="submission" date="2025-08" db="UniProtKB">
        <authorList>
            <consortium name="Ensembl"/>
        </authorList>
    </citation>
    <scope>IDENTIFICATION</scope>
</reference>
<reference evidence="1" key="3">
    <citation type="submission" date="2025-09" db="UniProtKB">
        <authorList>
            <consortium name="Ensembl"/>
        </authorList>
    </citation>
    <scope>IDENTIFICATION</scope>
</reference>
<evidence type="ECO:0000313" key="2">
    <source>
        <dbReference type="Proteomes" id="UP000472271"/>
    </source>
</evidence>
<dbReference type="Ensembl" id="ENSSORT00005006277.1">
    <property type="protein sequence ID" value="ENSSORP00005006027.1"/>
    <property type="gene ID" value="ENSSORG00005003600.1"/>
</dbReference>
<dbReference type="SUPFAM" id="SSF56672">
    <property type="entry name" value="DNA/RNA polymerases"/>
    <property type="match status" value="1"/>
</dbReference>
<protein>
    <submittedName>
        <fullName evidence="1">Uncharacterized protein</fullName>
    </submittedName>
</protein>
<dbReference type="PANTHER" id="PTHR47027:SF26">
    <property type="entry name" value="REVERSE TRANSCRIPTASE DOMAIN-CONTAINING PROTEIN"/>
    <property type="match status" value="1"/>
</dbReference>